<dbReference type="AlphaFoldDB" id="A0A843VMJ7"/>
<evidence type="ECO:0000313" key="5">
    <source>
        <dbReference type="Proteomes" id="UP000652761"/>
    </source>
</evidence>
<organism evidence="4 5">
    <name type="scientific">Colocasia esculenta</name>
    <name type="common">Wild taro</name>
    <name type="synonym">Arum esculentum</name>
    <dbReference type="NCBI Taxonomy" id="4460"/>
    <lineage>
        <taxon>Eukaryota</taxon>
        <taxon>Viridiplantae</taxon>
        <taxon>Streptophyta</taxon>
        <taxon>Embryophyta</taxon>
        <taxon>Tracheophyta</taxon>
        <taxon>Spermatophyta</taxon>
        <taxon>Magnoliopsida</taxon>
        <taxon>Liliopsida</taxon>
        <taxon>Araceae</taxon>
        <taxon>Aroideae</taxon>
        <taxon>Colocasieae</taxon>
        <taxon>Colocasia</taxon>
    </lineage>
</organism>
<keyword evidence="3" id="KW-1133">Transmembrane helix</keyword>
<sequence length="380" mass="42801">MAVVVLVGNLAPSTEITFPRSSLPPLDHLRSSSSGKSRLYHLQDSTFIWARREPCTATSASTSTWAGTSSAIFLASISKGSISRGCCFRDGENRPLAAAWMWCRSRRSRPVAANFAGGAGGVGGGGESDEEDEGKDWEDKLRGRLKELEEMKELERRAEELRSRMMSEEGGEDGETEEEKRERVRKELEKLEQLAKEQTERRETAKLMFDLGQKAYGKGMYARAIEFLEGALTIIPRPTLLGGEVQIWLAMAYEANNRHRDCIDLYKQLEQTHPSVSIRRQAAELRYILQAPKLKISKEEMVTIPLIGSSYDRYAGTWTDKNKDQEKRKKVATANQSSSSTNYWGDFIEWRPPADWEKSRAFWLAVTLLLALVGLALLQN</sequence>
<dbReference type="Gene3D" id="1.25.40.10">
    <property type="entry name" value="Tetratricopeptide repeat domain"/>
    <property type="match status" value="1"/>
</dbReference>
<dbReference type="SUPFAM" id="SSF48452">
    <property type="entry name" value="TPR-like"/>
    <property type="match status" value="1"/>
</dbReference>
<keyword evidence="1" id="KW-0802">TPR repeat</keyword>
<accession>A0A843VMJ7</accession>
<evidence type="ECO:0000313" key="4">
    <source>
        <dbReference type="EMBL" id="MQL98191.1"/>
    </source>
</evidence>
<dbReference type="EMBL" id="NMUH01002152">
    <property type="protein sequence ID" value="MQL98191.1"/>
    <property type="molecule type" value="Genomic_DNA"/>
</dbReference>
<reference evidence="4" key="1">
    <citation type="submission" date="2017-07" db="EMBL/GenBank/DDBJ databases">
        <title>Taro Niue Genome Assembly and Annotation.</title>
        <authorList>
            <person name="Atibalentja N."/>
            <person name="Keating K."/>
            <person name="Fields C.J."/>
        </authorList>
    </citation>
    <scope>NUCLEOTIDE SEQUENCE</scope>
    <source>
        <strain evidence="4">Niue_2</strain>
        <tissue evidence="4">Leaf</tissue>
    </source>
</reference>
<comment type="caution">
    <text evidence="4">The sequence shown here is derived from an EMBL/GenBank/DDBJ whole genome shotgun (WGS) entry which is preliminary data.</text>
</comment>
<protein>
    <submittedName>
        <fullName evidence="4">Uncharacterized protein</fullName>
    </submittedName>
</protein>
<dbReference type="OrthoDB" id="2019920at2759"/>
<feature type="region of interest" description="Disordered" evidence="2">
    <location>
        <begin position="159"/>
        <end position="184"/>
    </location>
</feature>
<evidence type="ECO:0000256" key="2">
    <source>
        <dbReference type="SAM" id="MobiDB-lite"/>
    </source>
</evidence>
<feature type="compositionally biased region" description="Acidic residues" evidence="2">
    <location>
        <begin position="127"/>
        <end position="136"/>
    </location>
</feature>
<dbReference type="GO" id="GO:0009535">
    <property type="term" value="C:chloroplast thylakoid membrane"/>
    <property type="evidence" value="ECO:0007669"/>
    <property type="project" value="TreeGrafter"/>
</dbReference>
<dbReference type="PROSITE" id="PS50005">
    <property type="entry name" value="TPR"/>
    <property type="match status" value="1"/>
</dbReference>
<gene>
    <name evidence="4" type="ORF">Taro_030890</name>
</gene>
<name>A0A843VMJ7_COLES</name>
<keyword evidence="3" id="KW-0812">Transmembrane</keyword>
<dbReference type="PANTHER" id="PTHR36761">
    <property type="entry name" value="ORF03 PROTEIN"/>
    <property type="match status" value="1"/>
</dbReference>
<proteinExistence type="predicted"/>
<keyword evidence="5" id="KW-1185">Reference proteome</keyword>
<evidence type="ECO:0000256" key="3">
    <source>
        <dbReference type="SAM" id="Phobius"/>
    </source>
</evidence>
<dbReference type="Proteomes" id="UP000652761">
    <property type="component" value="Unassembled WGS sequence"/>
</dbReference>
<feature type="region of interest" description="Disordered" evidence="2">
    <location>
        <begin position="116"/>
        <end position="138"/>
    </location>
</feature>
<dbReference type="PANTHER" id="PTHR36761:SF2">
    <property type="entry name" value="ORF03 PROTEIN"/>
    <property type="match status" value="1"/>
</dbReference>
<feature type="repeat" description="TPR" evidence="1">
    <location>
        <begin position="205"/>
        <end position="238"/>
    </location>
</feature>
<dbReference type="InterPro" id="IPR019734">
    <property type="entry name" value="TPR_rpt"/>
</dbReference>
<feature type="transmembrane region" description="Helical" evidence="3">
    <location>
        <begin position="361"/>
        <end position="378"/>
    </location>
</feature>
<evidence type="ECO:0000256" key="1">
    <source>
        <dbReference type="PROSITE-ProRule" id="PRU00339"/>
    </source>
</evidence>
<dbReference type="InterPro" id="IPR011990">
    <property type="entry name" value="TPR-like_helical_dom_sf"/>
</dbReference>
<feature type="compositionally biased region" description="Gly residues" evidence="2">
    <location>
        <begin position="117"/>
        <end position="126"/>
    </location>
</feature>
<keyword evidence="3" id="KW-0472">Membrane</keyword>